<evidence type="ECO:0000256" key="4">
    <source>
        <dbReference type="ARBA" id="ARBA00022692"/>
    </source>
</evidence>
<dbReference type="Gene3D" id="3.10.50.40">
    <property type="match status" value="1"/>
</dbReference>
<dbReference type="GO" id="GO:0003755">
    <property type="term" value="F:peptidyl-prolyl cis-trans isomerase activity"/>
    <property type="evidence" value="ECO:0007669"/>
    <property type="project" value="InterPro"/>
</dbReference>
<feature type="domain" description="PpiC" evidence="12">
    <location>
        <begin position="265"/>
        <end position="367"/>
    </location>
</feature>
<dbReference type="GO" id="GO:0005886">
    <property type="term" value="C:plasma membrane"/>
    <property type="evidence" value="ECO:0007669"/>
    <property type="project" value="UniProtKB-SubCell"/>
</dbReference>
<dbReference type="PANTHER" id="PTHR47529">
    <property type="entry name" value="PEPTIDYL-PROLYL CIS-TRANS ISOMERASE D"/>
    <property type="match status" value="1"/>
</dbReference>
<dbReference type="AlphaFoldDB" id="A0A3B0ZJ50"/>
<dbReference type="InterPro" id="IPR027304">
    <property type="entry name" value="Trigger_fact/SurA_dom_sf"/>
</dbReference>
<evidence type="ECO:0000256" key="1">
    <source>
        <dbReference type="ARBA" id="ARBA00004382"/>
    </source>
</evidence>
<reference evidence="13" key="1">
    <citation type="submission" date="2018-06" db="EMBL/GenBank/DDBJ databases">
        <authorList>
            <person name="Zhirakovskaya E."/>
        </authorList>
    </citation>
    <scope>NUCLEOTIDE SEQUENCE</scope>
</reference>
<keyword evidence="7" id="KW-0143">Chaperone</keyword>
<dbReference type="PROSITE" id="PS01096">
    <property type="entry name" value="PPIC_PPIASE_1"/>
    <property type="match status" value="1"/>
</dbReference>
<keyword evidence="3" id="KW-0997">Cell inner membrane</keyword>
<dbReference type="PANTHER" id="PTHR47529:SF1">
    <property type="entry name" value="PERIPLASMIC CHAPERONE PPID"/>
    <property type="match status" value="1"/>
</dbReference>
<dbReference type="PROSITE" id="PS50198">
    <property type="entry name" value="PPIC_PPIASE_2"/>
    <property type="match status" value="1"/>
</dbReference>
<evidence type="ECO:0000256" key="8">
    <source>
        <dbReference type="ARBA" id="ARBA00038408"/>
    </source>
</evidence>
<dbReference type="Pfam" id="PF00639">
    <property type="entry name" value="Rotamase"/>
    <property type="match status" value="1"/>
</dbReference>
<organism evidence="13">
    <name type="scientific">hydrothermal vent metagenome</name>
    <dbReference type="NCBI Taxonomy" id="652676"/>
    <lineage>
        <taxon>unclassified sequences</taxon>
        <taxon>metagenomes</taxon>
        <taxon>ecological metagenomes</taxon>
    </lineage>
</organism>
<keyword evidence="6 11" id="KW-0472">Membrane</keyword>
<evidence type="ECO:0000256" key="7">
    <source>
        <dbReference type="ARBA" id="ARBA00023186"/>
    </source>
</evidence>
<evidence type="ECO:0000256" key="2">
    <source>
        <dbReference type="ARBA" id="ARBA00022475"/>
    </source>
</evidence>
<keyword evidence="4 11" id="KW-0812">Transmembrane</keyword>
<gene>
    <name evidence="13" type="ORF">MNBD_GAMMA14-994</name>
</gene>
<evidence type="ECO:0000256" key="6">
    <source>
        <dbReference type="ARBA" id="ARBA00023136"/>
    </source>
</evidence>
<evidence type="ECO:0000313" key="13">
    <source>
        <dbReference type="EMBL" id="VAW80736.1"/>
    </source>
</evidence>
<keyword evidence="5 11" id="KW-1133">Transmembrane helix</keyword>
<dbReference type="Pfam" id="PF13145">
    <property type="entry name" value="Rotamase_2"/>
    <property type="match status" value="1"/>
</dbReference>
<evidence type="ECO:0000256" key="11">
    <source>
        <dbReference type="SAM" id="Phobius"/>
    </source>
</evidence>
<keyword evidence="2" id="KW-1003">Cell membrane</keyword>
<dbReference type="Gene3D" id="1.10.4030.10">
    <property type="entry name" value="Porin chaperone SurA, peptide-binding domain"/>
    <property type="match status" value="1"/>
</dbReference>
<dbReference type="EMBL" id="UOFM01000366">
    <property type="protein sequence ID" value="VAW80736.1"/>
    <property type="molecule type" value="Genomic_DNA"/>
</dbReference>
<evidence type="ECO:0000259" key="12">
    <source>
        <dbReference type="PROSITE" id="PS50198"/>
    </source>
</evidence>
<dbReference type="SUPFAM" id="SSF109998">
    <property type="entry name" value="Triger factor/SurA peptide-binding domain-like"/>
    <property type="match status" value="1"/>
</dbReference>
<proteinExistence type="inferred from homology"/>
<dbReference type="InterPro" id="IPR046357">
    <property type="entry name" value="PPIase_dom_sf"/>
</dbReference>
<comment type="subcellular location">
    <subcellularLocation>
        <location evidence="1">Cell inner membrane</location>
        <topology evidence="1">Single-pass type II membrane protein</topology>
        <orientation evidence="1">Periplasmic side</orientation>
    </subcellularLocation>
</comment>
<dbReference type="InterPro" id="IPR023058">
    <property type="entry name" value="PPIase_PpiC_CS"/>
</dbReference>
<evidence type="ECO:0000256" key="10">
    <source>
        <dbReference type="ARBA" id="ARBA00042775"/>
    </source>
</evidence>
<comment type="similarity">
    <text evidence="8">Belongs to the PpiD chaperone family.</text>
</comment>
<sequence length="637" mass="71269">MLQAFRNTVMGWLGWIVIGLVIMTFALFGLGSYLQDKSQVYAARVNDVEIAPRALQQAYQQQRARVQEMMGDAYNPALIDDKRLRQQALEGLINRELLLQAARENGLTISDALLAAQIHSIPAFQEDGEFSEQRYRDLVSRRGQTVSEIEFVTRQSMLTEQLLAGVTETVFITPDELDRAYRLQNQKRDFVYLIVSAKPFESTVDISDEQIQKYYEKHLDDFMVPERVKVAYLRMTGEKLGDSLGVDETELESFYEERKASLKTKEQRRASHILVAVASDADEETLAKAKARADAVRARLAAGEDFAELAKENSDDPGSAKQGGDLGFFSSGDMVPEFNKTVFAMSKGDVSEPVRTQFGFHIIKLIDVKGGEIPPLAEIRDDLIREMQQEKINDMFYEQLEQLTDLSYENSDSLDSAAEALGLEIQTSDWLDANGGPGIGQYPKVVAAAFSDDVLEGGNNSEPVEVTPDDVIVVRIEEREPEHQAPLEEVRDKVVARLKRELAAQAARTRGEGLSARLKDGGATLEELNDQDYYAFRKAEGVTRTAGGYNPEVMRKVFTLGRPQEDKPVDASFVLSNGDFALIHLTAVTDGDPAELKPEQRTQMARGFENMYRSLELDTLVRDLRARAEIVIPQDSE</sequence>
<dbReference type="InterPro" id="IPR052029">
    <property type="entry name" value="PpiD_chaperone"/>
</dbReference>
<feature type="transmembrane region" description="Helical" evidence="11">
    <location>
        <begin position="12"/>
        <end position="34"/>
    </location>
</feature>
<accession>A0A3B0ZJ50</accession>
<dbReference type="InterPro" id="IPR000297">
    <property type="entry name" value="PPIase_PpiC"/>
</dbReference>
<protein>
    <recommendedName>
        <fullName evidence="9">Periplasmic chaperone PpiD</fullName>
    </recommendedName>
    <alternativeName>
        <fullName evidence="10">Periplasmic folding chaperone</fullName>
    </alternativeName>
</protein>
<dbReference type="Pfam" id="PF13624">
    <property type="entry name" value="SurA_N_3"/>
    <property type="match status" value="1"/>
</dbReference>
<evidence type="ECO:0000256" key="9">
    <source>
        <dbReference type="ARBA" id="ARBA00040743"/>
    </source>
</evidence>
<evidence type="ECO:0000256" key="5">
    <source>
        <dbReference type="ARBA" id="ARBA00022989"/>
    </source>
</evidence>
<evidence type="ECO:0000256" key="3">
    <source>
        <dbReference type="ARBA" id="ARBA00022519"/>
    </source>
</evidence>
<dbReference type="SUPFAM" id="SSF54534">
    <property type="entry name" value="FKBP-like"/>
    <property type="match status" value="1"/>
</dbReference>
<name>A0A3B0ZJ50_9ZZZZ</name>